<organism evidence="4 5">
    <name type="scientific">[Clostridium] aminophilum</name>
    <dbReference type="NCBI Taxonomy" id="1526"/>
    <lineage>
        <taxon>Bacteria</taxon>
        <taxon>Bacillati</taxon>
        <taxon>Bacillota</taxon>
        <taxon>Clostridia</taxon>
        <taxon>Lachnospirales</taxon>
        <taxon>Lachnospiraceae</taxon>
    </lineage>
</organism>
<evidence type="ECO:0000256" key="1">
    <source>
        <dbReference type="ARBA" id="ARBA00009013"/>
    </source>
</evidence>
<dbReference type="InterPro" id="IPR002645">
    <property type="entry name" value="STAS_dom"/>
</dbReference>
<accession>A0A1I6JTD5</accession>
<dbReference type="InterPro" id="IPR003658">
    <property type="entry name" value="Anti-sigma_ant"/>
</dbReference>
<dbReference type="RefSeq" id="WP_031473505.1">
    <property type="nucleotide sequence ID" value="NZ_FOZC01000010.1"/>
</dbReference>
<dbReference type="CDD" id="cd07043">
    <property type="entry name" value="STAS_anti-anti-sigma_factors"/>
    <property type="match status" value="1"/>
</dbReference>
<protein>
    <recommendedName>
        <fullName evidence="2">Anti-sigma factor antagonist</fullName>
    </recommendedName>
</protein>
<dbReference type="Gene3D" id="3.30.750.24">
    <property type="entry name" value="STAS domain"/>
    <property type="match status" value="1"/>
</dbReference>
<name>A0A1I6JTD5_9FIRM</name>
<sequence>MELEMLKKKEGNQLEILLKGELNTNTAPELKALFEEELDVSGVLILDFEGCDFVSSAGLRVLLSTFKNMKSAHGQMKFLNIGPNFHEVLYITGLDAVFQIK</sequence>
<reference evidence="4 5" key="1">
    <citation type="submission" date="2016-10" db="EMBL/GenBank/DDBJ databases">
        <authorList>
            <person name="de Groot N.N."/>
        </authorList>
    </citation>
    <scope>NUCLEOTIDE SEQUENCE [LARGE SCALE GENOMIC DNA]</scope>
    <source>
        <strain evidence="4 5">F</strain>
    </source>
</reference>
<evidence type="ECO:0000313" key="5">
    <source>
        <dbReference type="Proteomes" id="UP000214760"/>
    </source>
</evidence>
<proteinExistence type="inferred from homology"/>
<dbReference type="EMBL" id="FOZC01000010">
    <property type="protein sequence ID" value="SFR81800.1"/>
    <property type="molecule type" value="Genomic_DNA"/>
</dbReference>
<dbReference type="NCBIfam" id="TIGR00377">
    <property type="entry name" value="ant_ant_sig"/>
    <property type="match status" value="1"/>
</dbReference>
<dbReference type="AlphaFoldDB" id="A0A1I6JTD5"/>
<dbReference type="SUPFAM" id="SSF52091">
    <property type="entry name" value="SpoIIaa-like"/>
    <property type="match status" value="1"/>
</dbReference>
<dbReference type="PROSITE" id="PS50801">
    <property type="entry name" value="STAS"/>
    <property type="match status" value="1"/>
</dbReference>
<dbReference type="GO" id="GO:0043856">
    <property type="term" value="F:anti-sigma factor antagonist activity"/>
    <property type="evidence" value="ECO:0007669"/>
    <property type="project" value="InterPro"/>
</dbReference>
<dbReference type="PANTHER" id="PTHR33495">
    <property type="entry name" value="ANTI-SIGMA FACTOR ANTAGONIST TM_1081-RELATED-RELATED"/>
    <property type="match status" value="1"/>
</dbReference>
<evidence type="ECO:0000259" key="3">
    <source>
        <dbReference type="PROSITE" id="PS50801"/>
    </source>
</evidence>
<evidence type="ECO:0000313" key="4">
    <source>
        <dbReference type="EMBL" id="SFR81800.1"/>
    </source>
</evidence>
<comment type="similarity">
    <text evidence="1 2">Belongs to the anti-sigma-factor antagonist family.</text>
</comment>
<dbReference type="Pfam" id="PF01740">
    <property type="entry name" value="STAS"/>
    <property type="match status" value="1"/>
</dbReference>
<gene>
    <name evidence="4" type="ORF">SAMN02910262_01876</name>
</gene>
<evidence type="ECO:0000256" key="2">
    <source>
        <dbReference type="RuleBase" id="RU003749"/>
    </source>
</evidence>
<dbReference type="Proteomes" id="UP000214760">
    <property type="component" value="Unassembled WGS sequence"/>
</dbReference>
<feature type="domain" description="STAS" evidence="3">
    <location>
        <begin position="16"/>
        <end position="101"/>
    </location>
</feature>
<dbReference type="InterPro" id="IPR036513">
    <property type="entry name" value="STAS_dom_sf"/>
</dbReference>